<evidence type="ECO:0000313" key="2">
    <source>
        <dbReference type="Proteomes" id="UP001209486"/>
    </source>
</evidence>
<dbReference type="RefSeq" id="WP_169770528.1">
    <property type="nucleotide sequence ID" value="NZ_JABCUU010000033.1"/>
</dbReference>
<sequence length="81" mass="9293">MTTRDGSQPNSQTKNRATLVALREQNHLHYTRRKNLHLTLVSGYFDFAEVQAGNLIHAWHGWSWRVCFRLESVPAAVFIAA</sequence>
<organism evidence="1 2">
    <name type="scientific">Mobiluncus mulieris</name>
    <dbReference type="NCBI Taxonomy" id="2052"/>
    <lineage>
        <taxon>Bacteria</taxon>
        <taxon>Bacillati</taxon>
        <taxon>Actinomycetota</taxon>
        <taxon>Actinomycetes</taxon>
        <taxon>Actinomycetales</taxon>
        <taxon>Actinomycetaceae</taxon>
        <taxon>Mobiluncus</taxon>
    </lineage>
</organism>
<proteinExistence type="predicted"/>
<reference evidence="1 2" key="1">
    <citation type="submission" date="2019-08" db="EMBL/GenBank/DDBJ databases">
        <title>Comparison of rpoB and gyrB Sequences from Mobiluncus Species and Development of a Multiplex PCR Method for Clinical Detection of Mobiluncus curtisii and Mobiluncus mulieris.</title>
        <authorList>
            <person name="Yang L."/>
            <person name="Shen Y."/>
            <person name="Xu G."/>
            <person name="Shu L.-B."/>
            <person name="Hu J."/>
            <person name="Zhang R."/>
            <person name="Wang Y."/>
            <person name="Zhou H.-W."/>
            <person name="Zhang X."/>
        </authorList>
    </citation>
    <scope>NUCLEOTIDE SEQUENCE [LARGE SCALE GENOMIC DNA]</scope>
    <source>
        <strain evidence="1 2">M26</strain>
    </source>
</reference>
<dbReference type="EMBL" id="VSZY01000020">
    <property type="protein sequence ID" value="MCU9969617.1"/>
    <property type="molecule type" value="Genomic_DNA"/>
</dbReference>
<protein>
    <submittedName>
        <fullName evidence="1">Uncharacterized protein</fullName>
    </submittedName>
</protein>
<evidence type="ECO:0000313" key="1">
    <source>
        <dbReference type="EMBL" id="MCU9969617.1"/>
    </source>
</evidence>
<accession>A0ABD4TZG1</accession>
<comment type="caution">
    <text evidence="1">The sequence shown here is derived from an EMBL/GenBank/DDBJ whole genome shotgun (WGS) entry which is preliminary data.</text>
</comment>
<dbReference type="Proteomes" id="UP001209486">
    <property type="component" value="Unassembled WGS sequence"/>
</dbReference>
<dbReference type="AlphaFoldDB" id="A0ABD4TZG1"/>
<gene>
    <name evidence="1" type="ORF">FYZ43_09525</name>
</gene>
<name>A0ABD4TZG1_9ACTO</name>